<keyword evidence="2" id="KW-1185">Reference proteome</keyword>
<dbReference type="Proteomes" id="UP000051936">
    <property type="component" value="Unassembled WGS sequence"/>
</dbReference>
<gene>
    <name evidence="1" type="ORF">AOQ71_31580</name>
</gene>
<comment type="caution">
    <text evidence="1">The sequence shown here is derived from an EMBL/GenBank/DDBJ whole genome shotgun (WGS) entry which is preliminary data.</text>
</comment>
<evidence type="ECO:0000313" key="2">
    <source>
        <dbReference type="Proteomes" id="UP000051936"/>
    </source>
</evidence>
<accession>A0A0R3D0I7</accession>
<dbReference type="STRING" id="989370.AOQ71_31580"/>
<dbReference type="AlphaFoldDB" id="A0A0R3D0I7"/>
<name>A0A0R3D0I7_9BRAD</name>
<proteinExistence type="predicted"/>
<evidence type="ECO:0000313" key="1">
    <source>
        <dbReference type="EMBL" id="KRQ03271.1"/>
    </source>
</evidence>
<reference evidence="1 2" key="1">
    <citation type="submission" date="2015-09" db="EMBL/GenBank/DDBJ databases">
        <title>Draft Genome Sequence of Bradyrhizobium manausense Strain BR 3351T, a Novel Symbiotic Nitrogen-Fixing Alphaproteobacterium Isolated from Brazilian Amazon Rain Forest.</title>
        <authorList>
            <person name="De Araujo J.L."/>
            <person name="Zilli J.E."/>
        </authorList>
    </citation>
    <scope>NUCLEOTIDE SEQUENCE [LARGE SCALE GENOMIC DNA]</scope>
    <source>
        <strain evidence="1 2">BR3351</strain>
    </source>
</reference>
<dbReference type="RefSeq" id="WP_057755340.1">
    <property type="nucleotide sequence ID" value="NZ_LJYG01000108.1"/>
</dbReference>
<sequence length="171" mass="18166">MTSRVVDFAALVGKPAHPFGSPVRPELVLAWLEQDAPNAAPALGGLLGPAAARRRRDVFLAALREGFPLDEAAAEVELEPAEIGSAIDADAGLARAVRIAQTAGRKRTVGDLTPSQRWRLLTSGQIDKSENKSDAGQDYRDMREKLAAVLAEEGAMSDGVDDLLRPSDARA</sequence>
<protein>
    <submittedName>
        <fullName evidence="1">Uncharacterized protein</fullName>
    </submittedName>
</protein>
<organism evidence="1 2">
    <name type="scientific">Bradyrhizobium manausense</name>
    <dbReference type="NCBI Taxonomy" id="989370"/>
    <lineage>
        <taxon>Bacteria</taxon>
        <taxon>Pseudomonadati</taxon>
        <taxon>Pseudomonadota</taxon>
        <taxon>Alphaproteobacteria</taxon>
        <taxon>Hyphomicrobiales</taxon>
        <taxon>Nitrobacteraceae</taxon>
        <taxon>Bradyrhizobium</taxon>
    </lineage>
</organism>
<dbReference type="EMBL" id="LJYG01000108">
    <property type="protein sequence ID" value="KRQ03271.1"/>
    <property type="molecule type" value="Genomic_DNA"/>
</dbReference>